<reference evidence="3" key="1">
    <citation type="submission" date="2015-02" db="EMBL/GenBank/DDBJ databases">
        <title>Genome sequencing for Strongylocentrotus purpuratus.</title>
        <authorList>
            <person name="Murali S."/>
            <person name="Liu Y."/>
            <person name="Vee V."/>
            <person name="English A."/>
            <person name="Wang M."/>
            <person name="Skinner E."/>
            <person name="Han Y."/>
            <person name="Muzny D.M."/>
            <person name="Worley K.C."/>
            <person name="Gibbs R.A."/>
        </authorList>
    </citation>
    <scope>NUCLEOTIDE SEQUENCE</scope>
</reference>
<keyword evidence="3" id="KW-1185">Reference proteome</keyword>
<dbReference type="EnsemblMetazoa" id="XM_030997632">
    <property type="protein sequence ID" value="XP_030853492"/>
    <property type="gene ID" value="LOC115929181"/>
</dbReference>
<protein>
    <submittedName>
        <fullName evidence="2">Uncharacterized protein</fullName>
    </submittedName>
</protein>
<evidence type="ECO:0000313" key="2">
    <source>
        <dbReference type="EnsemblMetazoa" id="XP_030853492"/>
    </source>
</evidence>
<dbReference type="InParanoid" id="A0A7M7PL20"/>
<reference evidence="2" key="2">
    <citation type="submission" date="2021-01" db="UniProtKB">
        <authorList>
            <consortium name="EnsemblMetazoa"/>
        </authorList>
    </citation>
    <scope>IDENTIFICATION</scope>
</reference>
<feature type="region of interest" description="Disordered" evidence="1">
    <location>
        <begin position="110"/>
        <end position="198"/>
    </location>
</feature>
<dbReference type="GeneID" id="115929181"/>
<evidence type="ECO:0000256" key="1">
    <source>
        <dbReference type="SAM" id="MobiDB-lite"/>
    </source>
</evidence>
<evidence type="ECO:0000313" key="3">
    <source>
        <dbReference type="Proteomes" id="UP000007110"/>
    </source>
</evidence>
<dbReference type="OrthoDB" id="10064239at2759"/>
<dbReference type="Proteomes" id="UP000007110">
    <property type="component" value="Unassembled WGS sequence"/>
</dbReference>
<name>A0A7M7PL20_STRPU</name>
<dbReference type="AlphaFoldDB" id="A0A7M7PL20"/>
<dbReference type="PANTHER" id="PTHR33568">
    <property type="entry name" value="DNA POLYMERASE"/>
    <property type="match status" value="1"/>
</dbReference>
<accession>A0A7M7PL20</accession>
<dbReference type="RefSeq" id="XP_030853492.1">
    <property type="nucleotide sequence ID" value="XM_030997632.1"/>
</dbReference>
<organism evidence="2 3">
    <name type="scientific">Strongylocentrotus purpuratus</name>
    <name type="common">Purple sea urchin</name>
    <dbReference type="NCBI Taxonomy" id="7668"/>
    <lineage>
        <taxon>Eukaryota</taxon>
        <taxon>Metazoa</taxon>
        <taxon>Echinodermata</taxon>
        <taxon>Eleutherozoa</taxon>
        <taxon>Echinozoa</taxon>
        <taxon>Echinoidea</taxon>
        <taxon>Euechinoidea</taxon>
        <taxon>Echinacea</taxon>
        <taxon>Camarodonta</taxon>
        <taxon>Echinidea</taxon>
        <taxon>Strongylocentrotidae</taxon>
        <taxon>Strongylocentrotus</taxon>
    </lineage>
</organism>
<dbReference type="KEGG" id="spu:115929181"/>
<sequence>MISTCDLMHKLRACTCLEEVSSFREEYYEDLEPEQHALVFARSSYFLSLQDLEDGITDDDLVDVFVESQQPPLPLATQHQQGLPHDAATPWQPNFDDGISDDHLMEMDINTNKPCDATSVPGPSNRQPAATAVAGPSRHPASAVAGPSRQPPAVAGPSRQPRAVAGPSRQPPSVAGPSHSQPRAAAVAGPSSFHVGGI</sequence>
<dbReference type="PANTHER" id="PTHR33568:SF3">
    <property type="entry name" value="DNA-DIRECTED DNA POLYMERASE"/>
    <property type="match status" value="1"/>
</dbReference>
<proteinExistence type="predicted"/>